<gene>
    <name evidence="6" type="ORF">H9648_05280</name>
</gene>
<evidence type="ECO:0000313" key="7">
    <source>
        <dbReference type="Proteomes" id="UP000603641"/>
    </source>
</evidence>
<evidence type="ECO:0000313" key="6">
    <source>
        <dbReference type="EMBL" id="MBD7963462.1"/>
    </source>
</evidence>
<dbReference type="InterPro" id="IPR051260">
    <property type="entry name" value="Diverse_substr_monoxygenases"/>
</dbReference>
<evidence type="ECO:0000256" key="3">
    <source>
        <dbReference type="ARBA" id="ARBA00023002"/>
    </source>
</evidence>
<evidence type="ECO:0000256" key="1">
    <source>
        <dbReference type="ARBA" id="ARBA00022630"/>
    </source>
</evidence>
<dbReference type="Proteomes" id="UP000603641">
    <property type="component" value="Unassembled WGS sequence"/>
</dbReference>
<keyword evidence="7" id="KW-1185">Reference proteome</keyword>
<dbReference type="Gene3D" id="3.20.20.30">
    <property type="entry name" value="Luciferase-like domain"/>
    <property type="match status" value="1"/>
</dbReference>
<reference evidence="6 7" key="1">
    <citation type="submission" date="2020-08" db="EMBL/GenBank/DDBJ databases">
        <title>A Genomic Blueprint of the Chicken Gut Microbiome.</title>
        <authorList>
            <person name="Gilroy R."/>
            <person name="Ravi A."/>
            <person name="Getino M."/>
            <person name="Pursley I."/>
            <person name="Horton D.L."/>
            <person name="Alikhan N.-F."/>
            <person name="Baker D."/>
            <person name="Gharbi K."/>
            <person name="Hall N."/>
            <person name="Watson M."/>
            <person name="Adriaenssens E.M."/>
            <person name="Foster-Nyarko E."/>
            <person name="Jarju S."/>
            <person name="Secka A."/>
            <person name="Antonio M."/>
            <person name="Oren A."/>
            <person name="Chaudhuri R."/>
            <person name="La Ragione R.M."/>
            <person name="Hildebrand F."/>
            <person name="Pallen M.J."/>
        </authorList>
    </citation>
    <scope>NUCLEOTIDE SEQUENCE [LARGE SCALE GENOMIC DNA]</scope>
    <source>
        <strain evidence="6 7">Sa2CUA10</strain>
    </source>
</reference>
<comment type="caution">
    <text evidence="6">The sequence shown here is derived from an EMBL/GenBank/DDBJ whole genome shotgun (WGS) entry which is preliminary data.</text>
</comment>
<dbReference type="RefSeq" id="WP_191752857.1">
    <property type="nucleotide sequence ID" value="NZ_JACSQM010000002.1"/>
</dbReference>
<dbReference type="InterPro" id="IPR020020">
    <property type="entry name" value="Luciferase-type_oxidoreductase"/>
</dbReference>
<organism evidence="6 7">
    <name type="scientific">Fictibacillus norfolkensis</name>
    <dbReference type="NCBI Taxonomy" id="2762233"/>
    <lineage>
        <taxon>Bacteria</taxon>
        <taxon>Bacillati</taxon>
        <taxon>Bacillota</taxon>
        <taxon>Bacilli</taxon>
        <taxon>Bacillales</taxon>
        <taxon>Fictibacillaceae</taxon>
        <taxon>Fictibacillus</taxon>
    </lineage>
</organism>
<keyword evidence="3" id="KW-0560">Oxidoreductase</keyword>
<dbReference type="PANTHER" id="PTHR30011">
    <property type="entry name" value="ALKANESULFONATE MONOOXYGENASE-RELATED"/>
    <property type="match status" value="1"/>
</dbReference>
<accession>A0ABR8SJ04</accession>
<keyword evidence="2" id="KW-0288">FMN</keyword>
<feature type="domain" description="Luciferase-like" evidence="5">
    <location>
        <begin position="35"/>
        <end position="258"/>
    </location>
</feature>
<dbReference type="PANTHER" id="PTHR30011:SF16">
    <property type="entry name" value="C2H2 FINGER DOMAIN TRANSCRIPTION FACTOR (EUROFUNG)-RELATED"/>
    <property type="match status" value="1"/>
</dbReference>
<evidence type="ECO:0000256" key="2">
    <source>
        <dbReference type="ARBA" id="ARBA00022643"/>
    </source>
</evidence>
<dbReference type="EMBL" id="JACSQM010000002">
    <property type="protein sequence ID" value="MBD7963462.1"/>
    <property type="molecule type" value="Genomic_DNA"/>
</dbReference>
<evidence type="ECO:0000256" key="4">
    <source>
        <dbReference type="ARBA" id="ARBA00023033"/>
    </source>
</evidence>
<keyword evidence="1" id="KW-0285">Flavoprotein</keyword>
<keyword evidence="4" id="KW-0503">Monooxygenase</keyword>
<dbReference type="NCBIfam" id="TIGR03571">
    <property type="entry name" value="lucif_BA3436"/>
    <property type="match status" value="1"/>
</dbReference>
<dbReference type="SUPFAM" id="SSF51679">
    <property type="entry name" value="Bacterial luciferase-like"/>
    <property type="match status" value="1"/>
</dbReference>
<proteinExistence type="predicted"/>
<dbReference type="InterPro" id="IPR036661">
    <property type="entry name" value="Luciferase-like_sf"/>
</dbReference>
<protein>
    <submittedName>
        <fullName evidence="6">LLM class oxidoreductase</fullName>
    </submittedName>
</protein>
<name>A0ABR8SJ04_9BACL</name>
<evidence type="ECO:0000259" key="5">
    <source>
        <dbReference type="Pfam" id="PF00296"/>
    </source>
</evidence>
<sequence>MNPFKNHHSYNRMYKEGELTLGLHIPLENYRFATPTMEHQVELSQLAEQLGFTSLWFRDVLMEDPNFGDPAVGQIYDMMIYMTYLASQTKEIALGTAAAVLPLRHPLRVAKEIATLDQLFPERVLLGVSSGDRRADFSALGVAHETRGEAFVEAFQYLNEVLYTEYPEIRSSRGNVHGANLVPKPTKRIPTFITGYAQQEMEWFAEHGDGWMYYPRSPKYQEVTIKRWRELVERYHPGTFKPFTQPMHLDLAEDPNEAPQPIRLGFRIGRNPLIELLQVYKESGVNHLFFALFDSERPAKEVIQELGEEVIPHFPALKL</sequence>
<dbReference type="Pfam" id="PF00296">
    <property type="entry name" value="Bac_luciferase"/>
    <property type="match status" value="1"/>
</dbReference>
<dbReference type="InterPro" id="IPR011251">
    <property type="entry name" value="Luciferase-like_dom"/>
</dbReference>